<gene>
    <name evidence="6" type="primary">LOC101841368</name>
</gene>
<evidence type="ECO:0000313" key="5">
    <source>
        <dbReference type="Proteomes" id="UP000886700"/>
    </source>
</evidence>
<feature type="transmembrane region" description="Helical" evidence="4">
    <location>
        <begin position="445"/>
        <end position="468"/>
    </location>
</feature>
<dbReference type="InterPro" id="IPR004156">
    <property type="entry name" value="OATP"/>
</dbReference>
<feature type="transmembrane region" description="Helical" evidence="4">
    <location>
        <begin position="140"/>
        <end position="157"/>
    </location>
</feature>
<dbReference type="RefSeq" id="XP_040608702.1">
    <property type="nucleotide sequence ID" value="XM_040752768.1"/>
</dbReference>
<dbReference type="Proteomes" id="UP000886700">
    <property type="component" value="Unplaced"/>
</dbReference>
<dbReference type="InterPro" id="IPR036259">
    <property type="entry name" value="MFS_trans_sf"/>
</dbReference>
<feature type="region of interest" description="Disordered" evidence="3">
    <location>
        <begin position="1"/>
        <end position="27"/>
    </location>
</feature>
<sequence>MTEEPGNKKDAKNTAPETEGDGMDQVDLGPLIKITPYLKTLPTAVGKFRRLHLEKSPDSSSPPKLPDPQLSTSLEGPFGLGPLVFPAFQRFNNIDFFTFWYFLLVTAHGAVFALVDYCLKKIDKEFSLSEKERLIMDYSDYHASFLVAVLIAHYGGRGNRSKWMAASAFILGIASIIFALIFYKYEIIKPVEKSEELCIEEQHRTMSGCRALMLPHRTECIHLFILGQYLHGITGMPLYILGVTFIFDHVPTFSAGLYLAICDAAQLLGYLLGFVISSWPPPQHGNPNEDENEIQFRKFQQNWWSGFFSVAVLSWCTFLPLLCFPCRLPGAHKLRFEKEKEPPSFDKRLKNKEYGPSLKDMVQTTKAYYNCSCIKQGLTNADTEGDFVDAVSGKCSNKCHTLPLFFAFFFSSILFSNLSSIPVTITILQSAPANLNSLSLGITYTIWRIGGSIFAPLAFDVSIARACIYWNINECGIKERCWIHNKSKMVYIVMGLCVFFQSSTALLGLFALSKYDSVVNASRDCLVHPVMEGKEGKEEKT</sequence>
<accession>A0ABM2Y1D6</accession>
<feature type="transmembrane region" description="Helical" evidence="4">
    <location>
        <begin position="220"/>
        <end position="247"/>
    </location>
</feature>
<keyword evidence="2" id="KW-1015">Disulfide bond</keyword>
<feature type="transmembrane region" description="Helical" evidence="4">
    <location>
        <begin position="404"/>
        <end position="425"/>
    </location>
</feature>
<keyword evidence="5" id="KW-1185">Reference proteome</keyword>
<feature type="compositionally biased region" description="Basic and acidic residues" evidence="3">
    <location>
        <begin position="1"/>
        <end position="12"/>
    </location>
</feature>
<evidence type="ECO:0000256" key="3">
    <source>
        <dbReference type="SAM" id="MobiDB-lite"/>
    </source>
</evidence>
<evidence type="ECO:0000256" key="2">
    <source>
        <dbReference type="ARBA" id="ARBA00023157"/>
    </source>
</evidence>
<keyword evidence="4" id="KW-0472">Membrane</keyword>
<dbReference type="GeneID" id="101841368"/>
<feature type="transmembrane region" description="Helical" evidence="4">
    <location>
        <begin position="489"/>
        <end position="512"/>
    </location>
</feature>
<keyword evidence="4" id="KW-0812">Transmembrane</keyword>
<name>A0ABM2Y1D6_MESAU</name>
<feature type="transmembrane region" description="Helical" evidence="4">
    <location>
        <begin position="303"/>
        <end position="324"/>
    </location>
</feature>
<dbReference type="PANTHER" id="PTHR11388:SF95">
    <property type="entry name" value="SOLUTE CARRIER ORGANIC ANION TRANSPORTER FAMILY MEMBER 6A1"/>
    <property type="match status" value="1"/>
</dbReference>
<dbReference type="PANTHER" id="PTHR11388">
    <property type="entry name" value="ORGANIC ANION TRANSPORTER"/>
    <property type="match status" value="1"/>
</dbReference>
<reference evidence="6" key="1">
    <citation type="submission" date="2025-08" db="UniProtKB">
        <authorList>
            <consortium name="RefSeq"/>
        </authorList>
    </citation>
    <scope>IDENTIFICATION</scope>
    <source>
        <tissue evidence="6">Liver</tissue>
    </source>
</reference>
<feature type="transmembrane region" description="Helical" evidence="4">
    <location>
        <begin position="99"/>
        <end position="119"/>
    </location>
</feature>
<dbReference type="Pfam" id="PF03137">
    <property type="entry name" value="OATP"/>
    <property type="match status" value="1"/>
</dbReference>
<keyword evidence="4" id="KW-1133">Transmembrane helix</keyword>
<evidence type="ECO:0000256" key="4">
    <source>
        <dbReference type="SAM" id="Phobius"/>
    </source>
</evidence>
<feature type="transmembrane region" description="Helical" evidence="4">
    <location>
        <begin position="163"/>
        <end position="183"/>
    </location>
</feature>
<organism evidence="5 6">
    <name type="scientific">Mesocricetus auratus</name>
    <name type="common">Golden hamster</name>
    <dbReference type="NCBI Taxonomy" id="10036"/>
    <lineage>
        <taxon>Eukaryota</taxon>
        <taxon>Metazoa</taxon>
        <taxon>Chordata</taxon>
        <taxon>Craniata</taxon>
        <taxon>Vertebrata</taxon>
        <taxon>Euteleostomi</taxon>
        <taxon>Mammalia</taxon>
        <taxon>Eutheria</taxon>
        <taxon>Euarchontoglires</taxon>
        <taxon>Glires</taxon>
        <taxon>Rodentia</taxon>
        <taxon>Myomorpha</taxon>
        <taxon>Muroidea</taxon>
        <taxon>Cricetidae</taxon>
        <taxon>Cricetinae</taxon>
        <taxon>Mesocricetus</taxon>
    </lineage>
</organism>
<protein>
    <submittedName>
        <fullName evidence="6">Solute carrier organic anion transporter family member 6A1-like isoform X6</fullName>
    </submittedName>
</protein>
<dbReference type="SUPFAM" id="SSF103473">
    <property type="entry name" value="MFS general substrate transporter"/>
    <property type="match status" value="1"/>
</dbReference>
<proteinExistence type="predicted"/>
<comment type="subcellular location">
    <subcellularLocation>
        <location evidence="1">Membrane</location>
        <topology evidence="1">Multi-pass membrane protein</topology>
    </subcellularLocation>
</comment>
<dbReference type="Gene3D" id="1.20.1250.20">
    <property type="entry name" value="MFS general substrate transporter like domains"/>
    <property type="match status" value="1"/>
</dbReference>
<evidence type="ECO:0000256" key="1">
    <source>
        <dbReference type="ARBA" id="ARBA00004141"/>
    </source>
</evidence>
<evidence type="ECO:0000313" key="6">
    <source>
        <dbReference type="RefSeq" id="XP_040608702.1"/>
    </source>
</evidence>